<sequence length="170" mass="19780">MGVLKYRRLLLIPILGLLFYYCLFTHTQKEIVVVNGNTSVNKNYMITLERGAFHYDRFILKNDTIFYFPDTTSQHSVEKYNVASHLALDSTLVSDFFKDIEAKGFWELKNNYTTQTSCTSKLIVTIKTDKKSKTVICDDFEKNCPDVMKFIDKKIIELEGNHLKRIYLPG</sequence>
<name>A0A7H9AM53_9FLAO</name>
<organism evidence="1 2">
    <name type="scientific">Costertonia aggregata</name>
    <dbReference type="NCBI Taxonomy" id="343403"/>
    <lineage>
        <taxon>Bacteria</taxon>
        <taxon>Pseudomonadati</taxon>
        <taxon>Bacteroidota</taxon>
        <taxon>Flavobacteriia</taxon>
        <taxon>Flavobacteriales</taxon>
        <taxon>Flavobacteriaceae</taxon>
        <taxon>Costertonia</taxon>
    </lineage>
</organism>
<evidence type="ECO:0000313" key="1">
    <source>
        <dbReference type="EMBL" id="QLG44365.1"/>
    </source>
</evidence>
<dbReference type="Proteomes" id="UP000509302">
    <property type="component" value="Chromosome"/>
</dbReference>
<dbReference type="KEGG" id="cagg:HYG79_03060"/>
<dbReference type="EMBL" id="CP058595">
    <property type="protein sequence ID" value="QLG44365.1"/>
    <property type="molecule type" value="Genomic_DNA"/>
</dbReference>
<accession>A0A7H9AM53</accession>
<evidence type="ECO:0000313" key="2">
    <source>
        <dbReference type="Proteomes" id="UP000509302"/>
    </source>
</evidence>
<keyword evidence="2" id="KW-1185">Reference proteome</keyword>
<dbReference type="RefSeq" id="WP_179240699.1">
    <property type="nucleotide sequence ID" value="NZ_CP058595.1"/>
</dbReference>
<protein>
    <submittedName>
        <fullName evidence="1">Uncharacterized protein</fullName>
    </submittedName>
</protein>
<proteinExistence type="predicted"/>
<reference evidence="1 2" key="1">
    <citation type="journal article" date="2006" name="Int. J. Syst. Evol. Microbiol.">
        <title>Costertonia aggregata gen. nov., sp. nov., a mesophilic marine bacterium of the family Flavobacteriaceae, isolated from a mature biofilm.</title>
        <authorList>
            <person name="Kwon K.K."/>
            <person name="Lee Y.K."/>
            <person name="Lee H.K."/>
        </authorList>
    </citation>
    <scope>NUCLEOTIDE SEQUENCE [LARGE SCALE GENOMIC DNA]</scope>
    <source>
        <strain evidence="1 2">KCCM 42265</strain>
    </source>
</reference>
<gene>
    <name evidence="1" type="ORF">HYG79_03060</name>
</gene>
<dbReference type="AlphaFoldDB" id="A0A7H9AM53"/>